<organism evidence="2 3">
    <name type="scientific">Colocasia esculenta</name>
    <name type="common">Wild taro</name>
    <name type="synonym">Arum esculentum</name>
    <dbReference type="NCBI Taxonomy" id="4460"/>
    <lineage>
        <taxon>Eukaryota</taxon>
        <taxon>Viridiplantae</taxon>
        <taxon>Streptophyta</taxon>
        <taxon>Embryophyta</taxon>
        <taxon>Tracheophyta</taxon>
        <taxon>Spermatophyta</taxon>
        <taxon>Magnoliopsida</taxon>
        <taxon>Liliopsida</taxon>
        <taxon>Araceae</taxon>
        <taxon>Aroideae</taxon>
        <taxon>Colocasieae</taxon>
        <taxon>Colocasia</taxon>
    </lineage>
</organism>
<evidence type="ECO:0000313" key="2">
    <source>
        <dbReference type="EMBL" id="MQL98086.1"/>
    </source>
</evidence>
<dbReference type="Proteomes" id="UP000652761">
    <property type="component" value="Unassembled WGS sequence"/>
</dbReference>
<sequence length="90" mass="10233">MEDMILDHSSSRCAHNHERCKDDEPGRRLRQVLLTSMPQWLVTAATKNPTCSSQPFDRPRAAGSWPVWTRPHAYRTSSLSKKATEVKQVG</sequence>
<name>A0A843VSU8_COLES</name>
<comment type="caution">
    <text evidence="2">The sequence shown here is derived from an EMBL/GenBank/DDBJ whole genome shotgun (WGS) entry which is preliminary data.</text>
</comment>
<feature type="region of interest" description="Disordered" evidence="1">
    <location>
        <begin position="1"/>
        <end position="23"/>
    </location>
</feature>
<feature type="non-terminal residue" evidence="2">
    <location>
        <position position="90"/>
    </location>
</feature>
<keyword evidence="3" id="KW-1185">Reference proteome</keyword>
<evidence type="ECO:0000256" key="1">
    <source>
        <dbReference type="SAM" id="MobiDB-lite"/>
    </source>
</evidence>
<dbReference type="AlphaFoldDB" id="A0A843VSU8"/>
<protein>
    <submittedName>
        <fullName evidence="2">Uncharacterized protein</fullName>
    </submittedName>
</protein>
<proteinExistence type="predicted"/>
<reference evidence="2" key="1">
    <citation type="submission" date="2017-07" db="EMBL/GenBank/DDBJ databases">
        <title>Taro Niue Genome Assembly and Annotation.</title>
        <authorList>
            <person name="Atibalentja N."/>
            <person name="Keating K."/>
            <person name="Fields C.J."/>
        </authorList>
    </citation>
    <scope>NUCLEOTIDE SEQUENCE</scope>
    <source>
        <strain evidence="2">Niue_2</strain>
        <tissue evidence="2">Leaf</tissue>
    </source>
</reference>
<gene>
    <name evidence="2" type="ORF">Taro_030788</name>
</gene>
<dbReference type="EMBL" id="NMUH01002139">
    <property type="protein sequence ID" value="MQL98086.1"/>
    <property type="molecule type" value="Genomic_DNA"/>
</dbReference>
<accession>A0A843VSU8</accession>
<evidence type="ECO:0000313" key="3">
    <source>
        <dbReference type="Proteomes" id="UP000652761"/>
    </source>
</evidence>